<feature type="domain" description="SPOR" evidence="1">
    <location>
        <begin position="68"/>
        <end position="146"/>
    </location>
</feature>
<dbReference type="Gene3D" id="3.30.70.1070">
    <property type="entry name" value="Sporulation related repeat"/>
    <property type="match status" value="1"/>
</dbReference>
<sequence>MLYKGLIFGFVLLGFAQLGKAQSGIVEVEKDSLISLLQEFRAENDINPTTARMISLGSKVVDKKSGKRVKVRGFRVQVFSGGNRSDAYAVQARFQRSYKDIGAYVTYEEPNYRVKVGDFRSRSEATNFMRELRSQYTNVFVFTEDVWAYE</sequence>
<comment type="caution">
    <text evidence="2">The sequence shown here is derived from an EMBL/GenBank/DDBJ whole genome shotgun (WGS) entry which is preliminary data.</text>
</comment>
<gene>
    <name evidence="2" type="ORF">H8B17_01300</name>
</gene>
<dbReference type="PROSITE" id="PS51724">
    <property type="entry name" value="SPOR"/>
    <property type="match status" value="1"/>
</dbReference>
<reference evidence="2 3" key="1">
    <citation type="submission" date="2020-08" db="EMBL/GenBank/DDBJ databases">
        <title>Sphingobacterium sp. DN00404 isolated from aquaculture water.</title>
        <authorList>
            <person name="Zhang M."/>
        </authorList>
    </citation>
    <scope>NUCLEOTIDE SEQUENCE [LARGE SCALE GENOMIC DNA]</scope>
    <source>
        <strain evidence="2 3">KCTC 32294</strain>
    </source>
</reference>
<evidence type="ECO:0000313" key="3">
    <source>
        <dbReference type="Proteomes" id="UP000606494"/>
    </source>
</evidence>
<evidence type="ECO:0000313" key="2">
    <source>
        <dbReference type="EMBL" id="MBD1424202.1"/>
    </source>
</evidence>
<dbReference type="RefSeq" id="WP_190307372.1">
    <property type="nucleotide sequence ID" value="NZ_JACNYK010000001.1"/>
</dbReference>
<organism evidence="2 3">
    <name type="scientific">Sphingobacterium arenae</name>
    <dbReference type="NCBI Taxonomy" id="1280598"/>
    <lineage>
        <taxon>Bacteria</taxon>
        <taxon>Pseudomonadati</taxon>
        <taxon>Bacteroidota</taxon>
        <taxon>Sphingobacteriia</taxon>
        <taxon>Sphingobacteriales</taxon>
        <taxon>Sphingobacteriaceae</taxon>
        <taxon>Sphingobacterium</taxon>
    </lineage>
</organism>
<accession>A0ABR7XYQ8</accession>
<keyword evidence="3" id="KW-1185">Reference proteome</keyword>
<dbReference type="Proteomes" id="UP000606494">
    <property type="component" value="Unassembled WGS sequence"/>
</dbReference>
<dbReference type="Pfam" id="PF05036">
    <property type="entry name" value="SPOR"/>
    <property type="match status" value="1"/>
</dbReference>
<name>A0ABR7XYQ8_9SPHI</name>
<dbReference type="InterPro" id="IPR036680">
    <property type="entry name" value="SPOR-like_sf"/>
</dbReference>
<dbReference type="InterPro" id="IPR007730">
    <property type="entry name" value="SPOR-like_dom"/>
</dbReference>
<protein>
    <submittedName>
        <fullName evidence="2">SPOR domain-containing protein</fullName>
    </submittedName>
</protein>
<proteinExistence type="predicted"/>
<dbReference type="SUPFAM" id="SSF110997">
    <property type="entry name" value="Sporulation related repeat"/>
    <property type="match status" value="1"/>
</dbReference>
<evidence type="ECO:0000259" key="1">
    <source>
        <dbReference type="PROSITE" id="PS51724"/>
    </source>
</evidence>
<dbReference type="EMBL" id="JACNYK010000001">
    <property type="protein sequence ID" value="MBD1424202.1"/>
    <property type="molecule type" value="Genomic_DNA"/>
</dbReference>